<comment type="cofactor">
    <cofactor evidence="12">
        <name>pyruvate</name>
        <dbReference type="ChEBI" id="CHEBI:15361"/>
    </cofactor>
    <text evidence="12">Binds 1 pyruvoyl group covalently per subunit.</text>
</comment>
<evidence type="ECO:0000313" key="13">
    <source>
        <dbReference type="EMBL" id="THD07468.1"/>
    </source>
</evidence>
<evidence type="ECO:0000256" key="3">
    <source>
        <dbReference type="ARBA" id="ARBA00022516"/>
    </source>
</evidence>
<evidence type="ECO:0000256" key="12">
    <source>
        <dbReference type="HAMAP-Rule" id="MF_00662"/>
    </source>
</evidence>
<proteinExistence type="inferred from homology"/>
<dbReference type="GO" id="GO:0005886">
    <property type="term" value="C:plasma membrane"/>
    <property type="evidence" value="ECO:0007669"/>
    <property type="project" value="UniProtKB-SubCell"/>
</dbReference>
<keyword evidence="3 12" id="KW-0444">Lipid biosynthesis</keyword>
<dbReference type="GO" id="GO:0006646">
    <property type="term" value="P:phosphatidylethanolamine biosynthetic process"/>
    <property type="evidence" value="ECO:0007669"/>
    <property type="project" value="UniProtKB-UniRule"/>
</dbReference>
<dbReference type="Pfam" id="PF02666">
    <property type="entry name" value="PS_Dcarbxylase"/>
    <property type="match status" value="1"/>
</dbReference>
<dbReference type="Proteomes" id="UP000306317">
    <property type="component" value="Unassembled WGS sequence"/>
</dbReference>
<comment type="caution">
    <text evidence="13">The sequence shown here is derived from an EMBL/GenBank/DDBJ whole genome shotgun (WGS) entry which is preliminary data.</text>
</comment>
<comment type="subcellular location">
    <subcellularLocation>
        <location evidence="12">Cell membrane</location>
        <topology evidence="12">Peripheral membrane protein</topology>
    </subcellularLocation>
</comment>
<comment type="catalytic activity">
    <reaction evidence="12">
        <text>a 1,2-diacyl-sn-glycero-3-phospho-L-serine + H(+) = a 1,2-diacyl-sn-glycero-3-phosphoethanolamine + CO2</text>
        <dbReference type="Rhea" id="RHEA:20828"/>
        <dbReference type="ChEBI" id="CHEBI:15378"/>
        <dbReference type="ChEBI" id="CHEBI:16526"/>
        <dbReference type="ChEBI" id="CHEBI:57262"/>
        <dbReference type="ChEBI" id="CHEBI:64612"/>
        <dbReference type="EC" id="4.1.1.65"/>
    </reaction>
</comment>
<feature type="active site" description="Charge relay system; for autoendoproteolytic cleavage activity" evidence="12">
    <location>
        <position position="88"/>
    </location>
</feature>
<keyword evidence="8 12" id="KW-0594">Phospholipid biosynthesis</keyword>
<dbReference type="AlphaFoldDB" id="A0A4S3KGR4"/>
<keyword evidence="10 12" id="KW-1208">Phospholipid metabolism</keyword>
<evidence type="ECO:0000256" key="1">
    <source>
        <dbReference type="ARBA" id="ARBA00005189"/>
    </source>
</evidence>
<accession>A0A4S3KGR4</accession>
<comment type="subunit">
    <text evidence="12">Heterodimer of a large membrane-associated beta subunit and a small pyruvoyl-containing alpha subunit.</text>
</comment>
<dbReference type="HAMAP" id="MF_00662">
    <property type="entry name" value="PS_decarb_PSD_B_type1"/>
    <property type="match status" value="1"/>
</dbReference>
<sequence length="289" mass="31923">MTFKVFLQYAIPHRFLSRLVYWATRWTFAPWKNWLIATIVRNYDVDMAEAAQPDPLAYQHFNAFFTRKLKPGARQADTDPAALLSPADGRVSQAGAIVDGRIFQAKGQQYTAAELLGGDEVAAAPYRNGSFVTVYLSPRDYHRVHMPLKGTLRETVHVPGRIFSVAPFAVEAIPRLFARNERLVCHFDGEHGPFVVVMVGAILVSSVATVWDGLVIPPYAASIRRKSFAGQDVTLERFAEMARFNMGSTVIVLLPPGNATVDPLPPQQHLRVGQRIGLITATPGQPSAN</sequence>
<keyword evidence="9 12" id="KW-0456">Lyase</keyword>
<dbReference type="OrthoDB" id="9802030at2"/>
<keyword evidence="6 12" id="KW-0472">Membrane</keyword>
<dbReference type="GO" id="GO:0004609">
    <property type="term" value="F:phosphatidylserine decarboxylase activity"/>
    <property type="evidence" value="ECO:0007669"/>
    <property type="project" value="UniProtKB-UniRule"/>
</dbReference>
<feature type="active site" description="Charge relay system; for autoendoproteolytic cleavage activity" evidence="12">
    <location>
        <position position="145"/>
    </location>
</feature>
<evidence type="ECO:0000256" key="4">
    <source>
        <dbReference type="ARBA" id="ARBA00022793"/>
    </source>
</evidence>
<feature type="active site" description="Schiff-base intermediate with substrate; via pyruvic acid; for decarboxylase activity" evidence="12">
    <location>
        <position position="248"/>
    </location>
</feature>
<evidence type="ECO:0000256" key="6">
    <source>
        <dbReference type="ARBA" id="ARBA00023136"/>
    </source>
</evidence>
<keyword evidence="14" id="KW-1185">Reference proteome</keyword>
<comment type="PTM">
    <text evidence="12">Is synthesized initially as an inactive proenzyme. Formation of the active enzyme involves a self-maturation process in which the active site pyruvoyl group is generated from an internal serine residue via an autocatalytic post-translational modification. Two non-identical subunits are generated from the proenzyme in this reaction, and the pyruvate is formed at the N-terminus of the alpha chain, which is derived from the carboxyl end of the proenzyme. The autoendoproteolytic cleavage occurs by a canonical serine protease mechanism, in which the side chain hydroxyl group of the serine supplies its oxygen atom to form the C-terminus of the beta chain, while the remainder of the serine residue undergoes an oxidative deamination to produce ammonia and the pyruvoyl prosthetic group on the alpha chain. During this reaction, the Ser that is part of the protease active site of the proenzyme becomes the pyruvoyl prosthetic group, which constitutes an essential element of the active site of the mature decarboxylase.</text>
</comment>
<gene>
    <name evidence="12" type="primary">psd</name>
    <name evidence="13" type="ORF">B1991_09335</name>
</gene>
<feature type="site" description="Cleavage (non-hydrolytic); by autocatalysis" evidence="12">
    <location>
        <begin position="247"/>
        <end position="248"/>
    </location>
</feature>
<keyword evidence="7 12" id="KW-0865">Zymogen</keyword>
<feature type="active site" description="Charge relay system; for autoendoproteolytic cleavage activity" evidence="12">
    <location>
        <position position="248"/>
    </location>
</feature>
<evidence type="ECO:0000256" key="9">
    <source>
        <dbReference type="ARBA" id="ARBA00023239"/>
    </source>
</evidence>
<comment type="pathway">
    <text evidence="1">Lipid metabolism.</text>
</comment>
<comment type="pathway">
    <text evidence="12">Phospholipid metabolism; phosphatidylethanolamine biosynthesis; phosphatidylethanolamine from CDP-diacylglycerol: step 2/2.</text>
</comment>
<dbReference type="PANTHER" id="PTHR10067:SF6">
    <property type="entry name" value="PHOSPHATIDYLSERINE DECARBOXYLASE PROENZYME, MITOCHONDRIAL"/>
    <property type="match status" value="1"/>
</dbReference>
<organism evidence="13 14">
    <name type="scientific">Rhodanobacter lindaniclasticus</name>
    <dbReference type="NCBI Taxonomy" id="75310"/>
    <lineage>
        <taxon>Bacteria</taxon>
        <taxon>Pseudomonadati</taxon>
        <taxon>Pseudomonadota</taxon>
        <taxon>Gammaproteobacteria</taxon>
        <taxon>Lysobacterales</taxon>
        <taxon>Rhodanobacteraceae</taxon>
        <taxon>Rhodanobacter</taxon>
    </lineage>
</organism>
<dbReference type="EC" id="4.1.1.65" evidence="12"/>
<keyword evidence="2 12" id="KW-1003">Cell membrane</keyword>
<feature type="chain" id="PRO_5023310465" description="Phosphatidylserine decarboxylase alpha chain" evidence="12">
    <location>
        <begin position="248"/>
        <end position="289"/>
    </location>
</feature>
<dbReference type="NCBIfam" id="TIGR00163">
    <property type="entry name" value="PS_decarb"/>
    <property type="match status" value="1"/>
</dbReference>
<evidence type="ECO:0000256" key="2">
    <source>
        <dbReference type="ARBA" id="ARBA00022475"/>
    </source>
</evidence>
<dbReference type="InterPro" id="IPR003817">
    <property type="entry name" value="PS_Dcarbxylase"/>
</dbReference>
<dbReference type="EMBL" id="MWIO01000026">
    <property type="protein sequence ID" value="THD07468.1"/>
    <property type="molecule type" value="Genomic_DNA"/>
</dbReference>
<feature type="chain" id="PRO_5023310466" description="Phosphatidylserine decarboxylase beta chain" evidence="12">
    <location>
        <begin position="1"/>
        <end position="247"/>
    </location>
</feature>
<evidence type="ECO:0000256" key="10">
    <source>
        <dbReference type="ARBA" id="ARBA00023264"/>
    </source>
</evidence>
<dbReference type="RefSeq" id="WP_136258453.1">
    <property type="nucleotide sequence ID" value="NZ_MWIO01000026.1"/>
</dbReference>
<keyword evidence="5 12" id="KW-0443">Lipid metabolism</keyword>
<evidence type="ECO:0000313" key="14">
    <source>
        <dbReference type="Proteomes" id="UP000306317"/>
    </source>
</evidence>
<evidence type="ECO:0000256" key="7">
    <source>
        <dbReference type="ARBA" id="ARBA00023145"/>
    </source>
</evidence>
<keyword evidence="4 12" id="KW-0210">Decarboxylase</keyword>
<feature type="modified residue" description="Pyruvic acid (Ser); by autocatalysis" evidence="12">
    <location>
        <position position="248"/>
    </location>
</feature>
<evidence type="ECO:0000256" key="5">
    <source>
        <dbReference type="ARBA" id="ARBA00023098"/>
    </source>
</evidence>
<keyword evidence="11 12" id="KW-0670">Pyruvate</keyword>
<comment type="function">
    <text evidence="12">Catalyzes the formation of phosphatidylethanolamine (PtdEtn) from phosphatidylserine (PtdSer).</text>
</comment>
<reference evidence="13 14" key="1">
    <citation type="submission" date="2017-02" db="EMBL/GenBank/DDBJ databases">
        <title>Whole genome sequencing of Rhodanobacter lindaniclasticus DSM 17932.</title>
        <authorList>
            <person name="Kumar S."/>
            <person name="Patil P."/>
            <person name="Patil P.B."/>
        </authorList>
    </citation>
    <scope>NUCLEOTIDE SEQUENCE [LARGE SCALE GENOMIC DNA]</scope>
    <source>
        <strain evidence="13 14">DSM 17932</strain>
    </source>
</reference>
<evidence type="ECO:0000256" key="8">
    <source>
        <dbReference type="ARBA" id="ARBA00023209"/>
    </source>
</evidence>
<dbReference type="UniPathway" id="UPA00558">
    <property type="reaction ID" value="UER00616"/>
</dbReference>
<dbReference type="InterPro" id="IPR033178">
    <property type="entry name" value="PSD_type1_pro"/>
</dbReference>
<evidence type="ECO:0000256" key="11">
    <source>
        <dbReference type="ARBA" id="ARBA00023317"/>
    </source>
</evidence>
<comment type="similarity">
    <text evidence="12">Belongs to the phosphatidylserine decarboxylase family. PSD-B subfamily. Prokaryotic type I sub-subfamily.</text>
</comment>
<protein>
    <recommendedName>
        <fullName evidence="12">Phosphatidylserine decarboxylase proenzyme</fullName>
        <ecNumber evidence="12">4.1.1.65</ecNumber>
    </recommendedName>
    <component>
        <recommendedName>
            <fullName evidence="12">Phosphatidylserine decarboxylase alpha chain</fullName>
        </recommendedName>
    </component>
    <component>
        <recommendedName>
            <fullName evidence="12">Phosphatidylserine decarboxylase beta chain</fullName>
        </recommendedName>
    </component>
</protein>
<dbReference type="PANTHER" id="PTHR10067">
    <property type="entry name" value="PHOSPHATIDYLSERINE DECARBOXYLASE"/>
    <property type="match status" value="1"/>
</dbReference>
<name>A0A4S3KGR4_9GAMM</name>
<dbReference type="InterPro" id="IPR033177">
    <property type="entry name" value="PSD-B"/>
</dbReference>